<accession>A0A2G8R9Y7</accession>
<comment type="caution">
    <text evidence="1">The sequence shown here is derived from an EMBL/GenBank/DDBJ whole genome shotgun (WGS) entry which is preliminary data.</text>
</comment>
<organism evidence="1 2">
    <name type="scientific">Puniceibacterium antarcticum</name>
    <dbReference type="NCBI Taxonomy" id="1206336"/>
    <lineage>
        <taxon>Bacteria</taxon>
        <taxon>Pseudomonadati</taxon>
        <taxon>Pseudomonadota</taxon>
        <taxon>Alphaproteobacteria</taxon>
        <taxon>Rhodobacterales</taxon>
        <taxon>Paracoccaceae</taxon>
        <taxon>Puniceibacterium</taxon>
    </lineage>
</organism>
<gene>
    <name evidence="1" type="ORF">P775_22200</name>
</gene>
<proteinExistence type="predicted"/>
<evidence type="ECO:0000313" key="2">
    <source>
        <dbReference type="Proteomes" id="UP000231259"/>
    </source>
</evidence>
<sequence length="48" mass="5138">MIDPKALDATFGKVLVDAATLFKDRDVIAIYGKALRGARDEDESAQAA</sequence>
<dbReference type="EMBL" id="AWWI01000143">
    <property type="protein sequence ID" value="PIL17948.1"/>
    <property type="molecule type" value="Genomic_DNA"/>
</dbReference>
<name>A0A2G8R9Y7_9RHOB</name>
<dbReference type="Proteomes" id="UP000231259">
    <property type="component" value="Unassembled WGS sequence"/>
</dbReference>
<evidence type="ECO:0000313" key="1">
    <source>
        <dbReference type="EMBL" id="PIL17948.1"/>
    </source>
</evidence>
<protein>
    <submittedName>
        <fullName evidence="1">Uncharacterized protein</fullName>
    </submittedName>
</protein>
<dbReference type="AlphaFoldDB" id="A0A2G8R9Y7"/>
<reference evidence="1 2" key="1">
    <citation type="submission" date="2013-09" db="EMBL/GenBank/DDBJ databases">
        <title>Genome sequencing of Phaeobacter antarcticus sp. nov. SM1211.</title>
        <authorList>
            <person name="Zhang X.-Y."/>
            <person name="Liu C."/>
            <person name="Chen X.-L."/>
            <person name="Xie B.-B."/>
            <person name="Qin Q.-L."/>
            <person name="Rong J.-C."/>
            <person name="Zhang Y.-Z."/>
        </authorList>
    </citation>
    <scope>NUCLEOTIDE SEQUENCE [LARGE SCALE GENOMIC DNA]</scope>
    <source>
        <strain evidence="1 2">SM1211</strain>
    </source>
</reference>
<keyword evidence="2" id="KW-1185">Reference proteome</keyword>